<dbReference type="InterPro" id="IPR001647">
    <property type="entry name" value="HTH_TetR"/>
</dbReference>
<dbReference type="Pfam" id="PF00440">
    <property type="entry name" value="TetR_N"/>
    <property type="match status" value="1"/>
</dbReference>
<evidence type="ECO:0000313" key="5">
    <source>
        <dbReference type="EMBL" id="KFA02573.1"/>
    </source>
</evidence>
<dbReference type="InterPro" id="IPR023772">
    <property type="entry name" value="DNA-bd_HTH_TetR-type_CS"/>
</dbReference>
<dbReference type="EMBL" id="AKBN01000458">
    <property type="protein sequence ID" value="KFA02573.1"/>
    <property type="molecule type" value="Genomic_DNA"/>
</dbReference>
<proteinExistence type="predicted"/>
<feature type="region of interest" description="Disordered" evidence="4">
    <location>
        <begin position="222"/>
        <end position="249"/>
    </location>
</feature>
<dbReference type="InterPro" id="IPR009057">
    <property type="entry name" value="Homeodomain-like_sf"/>
</dbReference>
<feature type="region of interest" description="Disordered" evidence="4">
    <location>
        <begin position="1"/>
        <end position="27"/>
    </location>
</feature>
<dbReference type="PANTHER" id="PTHR30055:SF234">
    <property type="entry name" value="HTH-TYPE TRANSCRIPTIONAL REGULATOR BETI"/>
    <property type="match status" value="1"/>
</dbReference>
<dbReference type="SUPFAM" id="SSF46689">
    <property type="entry name" value="Homeodomain-like"/>
    <property type="match status" value="1"/>
</dbReference>
<sequence length="249" mass="27604">MSTTKSRPQAPVKAPAPRLTGNKRPAQHRATETYEHILAVTAQLLGDVGVERLSTNLVCAHAGLTPPALYRYFPNKYALLSELGTRLMQRQNALVPKWITPQAMSGSREQVQQALTGLVLDTYRVTKATEGGVWILRALRAVPALQQVRLDSHAQVTKAQVRMLSDFFPDADSRQLRLVSRIVVDLIYATVELLFDVRLSSRAVAETVGTMIAGHIEQLRHATSDAPKDDTVERPRRRTAAARRSTHAE</sequence>
<keyword evidence="2" id="KW-0238">DNA-binding</keyword>
<dbReference type="PRINTS" id="PR00455">
    <property type="entry name" value="HTHTETR"/>
</dbReference>
<dbReference type="AlphaFoldDB" id="A0A837APV1"/>
<dbReference type="RefSeq" id="WP_017116128.1">
    <property type="nucleotide sequence ID" value="NZ_AKBN02000022.1"/>
</dbReference>
<keyword evidence="1" id="KW-0805">Transcription regulation</keyword>
<dbReference type="PROSITE" id="PS01081">
    <property type="entry name" value="HTH_TETR_1"/>
    <property type="match status" value="1"/>
</dbReference>
<comment type="caution">
    <text evidence="5">The sequence shown here is derived from an EMBL/GenBank/DDBJ whole genome shotgun (WGS) entry which is preliminary data.</text>
</comment>
<organism evidence="5">
    <name type="scientific">Xanthomonas vasicola pv. vasculorum NCPPB 890</name>
    <dbReference type="NCBI Taxonomy" id="1184265"/>
    <lineage>
        <taxon>Bacteria</taxon>
        <taxon>Pseudomonadati</taxon>
        <taxon>Pseudomonadota</taxon>
        <taxon>Gammaproteobacteria</taxon>
        <taxon>Lysobacterales</taxon>
        <taxon>Lysobacteraceae</taxon>
        <taxon>Xanthomonas</taxon>
    </lineage>
</organism>
<dbReference type="GO" id="GO:0003700">
    <property type="term" value="F:DNA-binding transcription factor activity"/>
    <property type="evidence" value="ECO:0007669"/>
    <property type="project" value="TreeGrafter"/>
</dbReference>
<evidence type="ECO:0000256" key="2">
    <source>
        <dbReference type="ARBA" id="ARBA00023125"/>
    </source>
</evidence>
<dbReference type="PANTHER" id="PTHR30055">
    <property type="entry name" value="HTH-TYPE TRANSCRIPTIONAL REGULATOR RUTR"/>
    <property type="match status" value="1"/>
</dbReference>
<accession>A0A837APV1</accession>
<feature type="compositionally biased region" description="Basic residues" evidence="4">
    <location>
        <begin position="235"/>
        <end position="249"/>
    </location>
</feature>
<keyword evidence="3" id="KW-0804">Transcription</keyword>
<feature type="compositionally biased region" description="Basic and acidic residues" evidence="4">
    <location>
        <begin position="222"/>
        <end position="234"/>
    </location>
</feature>
<dbReference type="PROSITE" id="PS50977">
    <property type="entry name" value="HTH_TETR_2"/>
    <property type="match status" value="1"/>
</dbReference>
<name>A0A837APV1_XANVA</name>
<gene>
    <name evidence="5" type="ORF">A11K_0108755</name>
</gene>
<evidence type="ECO:0000256" key="1">
    <source>
        <dbReference type="ARBA" id="ARBA00023015"/>
    </source>
</evidence>
<dbReference type="InterPro" id="IPR050109">
    <property type="entry name" value="HTH-type_TetR-like_transc_reg"/>
</dbReference>
<dbReference type="GO" id="GO:0000976">
    <property type="term" value="F:transcription cis-regulatory region binding"/>
    <property type="evidence" value="ECO:0007669"/>
    <property type="project" value="TreeGrafter"/>
</dbReference>
<dbReference type="Gene3D" id="1.10.357.10">
    <property type="entry name" value="Tetracycline Repressor, domain 2"/>
    <property type="match status" value="1"/>
</dbReference>
<protein>
    <submittedName>
        <fullName evidence="5">TetR family transcriptional regulator</fullName>
    </submittedName>
</protein>
<reference evidence="5" key="1">
    <citation type="submission" date="2012-05" db="EMBL/GenBank/DDBJ databases">
        <authorList>
            <person name="Studholme D.J."/>
            <person name="Wasukira A."/>
            <person name="Grant M."/>
        </authorList>
    </citation>
    <scope>NUCLEOTIDE SEQUENCE [LARGE SCALE GENOMIC DNA]</scope>
    <source>
        <strain evidence="5">NCPPB 890</strain>
    </source>
</reference>
<evidence type="ECO:0000256" key="4">
    <source>
        <dbReference type="SAM" id="MobiDB-lite"/>
    </source>
</evidence>
<evidence type="ECO:0000256" key="3">
    <source>
        <dbReference type="ARBA" id="ARBA00023163"/>
    </source>
</evidence>